<evidence type="ECO:0000313" key="2">
    <source>
        <dbReference type="EMBL" id="PSH55433.1"/>
    </source>
</evidence>
<protein>
    <submittedName>
        <fullName evidence="2">Peptidase</fullName>
    </submittedName>
</protein>
<evidence type="ECO:0000256" key="1">
    <source>
        <dbReference type="SAM" id="MobiDB-lite"/>
    </source>
</evidence>
<evidence type="ECO:0000313" key="3">
    <source>
        <dbReference type="Proteomes" id="UP000241158"/>
    </source>
</evidence>
<name>A0A2P7AMJ9_9HYPH</name>
<feature type="compositionally biased region" description="Polar residues" evidence="1">
    <location>
        <begin position="189"/>
        <end position="199"/>
    </location>
</feature>
<feature type="region of interest" description="Disordered" evidence="1">
    <location>
        <begin position="51"/>
        <end position="203"/>
    </location>
</feature>
<proteinExistence type="predicted"/>
<dbReference type="AlphaFoldDB" id="A0A2P7AMJ9"/>
<gene>
    <name evidence="2" type="ORF">CU100_22530</name>
</gene>
<reference evidence="3" key="1">
    <citation type="submission" date="2017-11" db="EMBL/GenBank/DDBJ databases">
        <authorList>
            <person name="Kuznetsova I."/>
            <person name="Sazanova A."/>
            <person name="Chirak E."/>
            <person name="Safronova V."/>
            <person name="Willems A."/>
        </authorList>
    </citation>
    <scope>NUCLEOTIDE SEQUENCE [LARGE SCALE GENOMIC DNA]</scope>
    <source>
        <strain evidence="3">PEPV15</strain>
    </source>
</reference>
<sequence>MRAGNVSSMRHYNKPWSGWGAVASVTLHLAVVSPLIFQLAEALPKPPEENIKVEIVPPEPPPLPEKPATQPAVNKAQPAPPPPPPPKAFQSAPAKVDRQVTTPQLPSADENPLRSAGSANGGDEPAADPEAPPTTGKPPLESKQDPARLSLSEMSTGTEPRKPDEPTAKNPARNAEKTDRAPATARGGQKSSNQVQSKDPFSPDALIDSRVLQAMGKLSARERIVQLCKIEALDRIRRQRPDSDLLAYDPSMGRVSIRGLDASGVAFRTRSNWYDVKFNCRVDAGATKVVSFSYVIGSAVPKSKWAARGLILD</sequence>
<comment type="caution">
    <text evidence="2">The sequence shown here is derived from an EMBL/GenBank/DDBJ whole genome shotgun (WGS) entry which is preliminary data.</text>
</comment>
<feature type="compositionally biased region" description="Pro residues" evidence="1">
    <location>
        <begin position="78"/>
        <end position="87"/>
    </location>
</feature>
<feature type="compositionally biased region" description="Low complexity" evidence="1">
    <location>
        <begin position="66"/>
        <end position="77"/>
    </location>
</feature>
<dbReference type="Proteomes" id="UP000241158">
    <property type="component" value="Unassembled WGS sequence"/>
</dbReference>
<dbReference type="OrthoDB" id="9804158at2"/>
<organism evidence="2 3">
    <name type="scientific">Phyllobacterium endophyticum</name>
    <dbReference type="NCBI Taxonomy" id="1149773"/>
    <lineage>
        <taxon>Bacteria</taxon>
        <taxon>Pseudomonadati</taxon>
        <taxon>Pseudomonadota</taxon>
        <taxon>Alphaproteobacteria</taxon>
        <taxon>Hyphomicrobiales</taxon>
        <taxon>Phyllobacteriaceae</taxon>
        <taxon>Phyllobacterium</taxon>
    </lineage>
</organism>
<dbReference type="Pfam" id="PF06059">
    <property type="entry name" value="DUF930"/>
    <property type="match status" value="1"/>
</dbReference>
<accession>A0A2P7AMJ9</accession>
<dbReference type="InterPro" id="IPR009273">
    <property type="entry name" value="DUF930"/>
</dbReference>
<keyword evidence="3" id="KW-1185">Reference proteome</keyword>
<dbReference type="EMBL" id="PGGN01000005">
    <property type="protein sequence ID" value="PSH55433.1"/>
    <property type="molecule type" value="Genomic_DNA"/>
</dbReference>